<dbReference type="OrthoDB" id="9795302at2"/>
<keyword evidence="1" id="KW-0479">Metal-binding</keyword>
<feature type="domain" description="4Fe-4S ferredoxin-type" evidence="5">
    <location>
        <begin position="332"/>
        <end position="360"/>
    </location>
</feature>
<evidence type="ECO:0000313" key="6">
    <source>
        <dbReference type="EMBL" id="RVW03703.1"/>
    </source>
</evidence>
<dbReference type="Gene3D" id="1.10.1060.10">
    <property type="entry name" value="Alpha-helical ferredoxin"/>
    <property type="match status" value="1"/>
</dbReference>
<dbReference type="PROSITE" id="PS00198">
    <property type="entry name" value="4FE4S_FER_1"/>
    <property type="match status" value="2"/>
</dbReference>
<reference evidence="6 7" key="1">
    <citation type="submission" date="2018-11" db="EMBL/GenBank/DDBJ databases">
        <title>Rhodococcus spongicola sp. nov. and Rhodococcus xishaensis sp. nov. from marine sponges.</title>
        <authorList>
            <person name="Li L."/>
            <person name="Lin H.W."/>
        </authorList>
    </citation>
    <scope>NUCLEOTIDE SEQUENCE [LARGE SCALE GENOMIC DNA]</scope>
    <source>
        <strain evidence="6 7">LHW50502</strain>
    </source>
</reference>
<dbReference type="InterPro" id="IPR017896">
    <property type="entry name" value="4Fe4S_Fe-S-bd"/>
</dbReference>
<keyword evidence="3" id="KW-0411">Iron-sulfur</keyword>
<dbReference type="PROSITE" id="PS51379">
    <property type="entry name" value="4FE4S_FER_2"/>
    <property type="match status" value="2"/>
</dbReference>
<protein>
    <submittedName>
        <fullName evidence="6">4Fe-4S ferredoxin</fullName>
    </submittedName>
</protein>
<keyword evidence="2" id="KW-0408">Iron</keyword>
<organism evidence="6 7">
    <name type="scientific">Rhodococcus spongiicola</name>
    <dbReference type="NCBI Taxonomy" id="2487352"/>
    <lineage>
        <taxon>Bacteria</taxon>
        <taxon>Bacillati</taxon>
        <taxon>Actinomycetota</taxon>
        <taxon>Actinomycetes</taxon>
        <taxon>Mycobacteriales</taxon>
        <taxon>Nocardiaceae</taxon>
        <taxon>Rhodococcus</taxon>
    </lineage>
</organism>
<dbReference type="InterPro" id="IPR017900">
    <property type="entry name" value="4Fe4S_Fe_S_CS"/>
</dbReference>
<evidence type="ECO:0000259" key="5">
    <source>
        <dbReference type="PROSITE" id="PS51379"/>
    </source>
</evidence>
<dbReference type="SUPFAM" id="SSF46548">
    <property type="entry name" value="alpha-helical ferredoxin"/>
    <property type="match status" value="1"/>
</dbReference>
<dbReference type="GO" id="GO:0051536">
    <property type="term" value="F:iron-sulfur cluster binding"/>
    <property type="evidence" value="ECO:0007669"/>
    <property type="project" value="UniProtKB-KW"/>
</dbReference>
<keyword evidence="7" id="KW-1185">Reference proteome</keyword>
<dbReference type="InterPro" id="IPR009051">
    <property type="entry name" value="Helical_ferredxn"/>
</dbReference>
<dbReference type="AlphaFoldDB" id="A0A3S3E290"/>
<evidence type="ECO:0000256" key="3">
    <source>
        <dbReference type="ARBA" id="ARBA00023014"/>
    </source>
</evidence>
<evidence type="ECO:0000256" key="4">
    <source>
        <dbReference type="SAM" id="MobiDB-lite"/>
    </source>
</evidence>
<accession>A0A3S3E290</accession>
<feature type="region of interest" description="Disordered" evidence="4">
    <location>
        <begin position="368"/>
        <end position="391"/>
    </location>
</feature>
<feature type="compositionally biased region" description="Basic and acidic residues" evidence="4">
    <location>
        <begin position="382"/>
        <end position="391"/>
    </location>
</feature>
<dbReference type="Pfam" id="PF17179">
    <property type="entry name" value="Fer4_22"/>
    <property type="match status" value="1"/>
</dbReference>
<dbReference type="GO" id="GO:0046872">
    <property type="term" value="F:metal ion binding"/>
    <property type="evidence" value="ECO:0007669"/>
    <property type="project" value="UniProtKB-KW"/>
</dbReference>
<proteinExistence type="predicted"/>
<dbReference type="Proteomes" id="UP000284333">
    <property type="component" value="Unassembled WGS sequence"/>
</dbReference>
<name>A0A3S3E290_9NOCA</name>
<evidence type="ECO:0000313" key="7">
    <source>
        <dbReference type="Proteomes" id="UP000284333"/>
    </source>
</evidence>
<feature type="domain" description="4Fe-4S ferredoxin-type" evidence="5">
    <location>
        <begin position="251"/>
        <end position="283"/>
    </location>
</feature>
<evidence type="ECO:0000256" key="1">
    <source>
        <dbReference type="ARBA" id="ARBA00022723"/>
    </source>
</evidence>
<dbReference type="PANTHER" id="PTHR40447:SF1">
    <property type="entry name" value="ANAEROBIC SULFITE REDUCTASE SUBUNIT A"/>
    <property type="match status" value="1"/>
</dbReference>
<comment type="caution">
    <text evidence="6">The sequence shown here is derived from an EMBL/GenBank/DDBJ whole genome shotgun (WGS) entry which is preliminary data.</text>
</comment>
<dbReference type="PANTHER" id="PTHR40447">
    <property type="entry name" value="ANAEROBIC SULFITE REDUCTASE SUBUNIT A"/>
    <property type="match status" value="1"/>
</dbReference>
<evidence type="ECO:0000256" key="2">
    <source>
        <dbReference type="ARBA" id="ARBA00023004"/>
    </source>
</evidence>
<gene>
    <name evidence="6" type="ORF">EF834_08840</name>
</gene>
<dbReference type="EMBL" id="RKLN01000003">
    <property type="protein sequence ID" value="RVW03703.1"/>
    <property type="molecule type" value="Genomic_DNA"/>
</dbReference>
<sequence length="391" mass="41883">MHGMDSAVIDRRALDELIRVLRGDGRRVVGPTVRENAIVLAELESGAELPDGWGVTCAPGEYRLRPRPDGAVFAHSAGPMSWKQFVHPPHRVLWRASGGRFHAPEPEETRYAFLGVRGCDLAAIRTLDTVLGADPDGYTARLLRDLVVVAVDCTDPGGVCFCASMGTGPAAGSAGGGYDLALTELIDERGHRFLVEVATDTGLGLLARIPHTVAPAGDVAEARAAVDEARGRMGRAMPDVDLRALLRAARDEPVWDDVADRCLTCGNCTMVCPTCFCTSAEDVSELGGERAERHQRWASCFELDYSHLHGGSVRTSGASRYRQWMTHKLGTWFDQFGSSGCVGCGRCIDWCPVGIDITAEAARLTGALSGVTDSPDTPDVPASRERPESGP</sequence>